<dbReference type="PIRSF" id="PIRSF037618">
    <property type="entry name" value="RNA_Mtase_bacteria_prd"/>
    <property type="match status" value="1"/>
</dbReference>
<dbReference type="InterPro" id="IPR054170">
    <property type="entry name" value="RlmL_1st"/>
</dbReference>
<proteinExistence type="inferred from homology"/>
<evidence type="ECO:0000256" key="1">
    <source>
        <dbReference type="ARBA" id="ARBA00022490"/>
    </source>
</evidence>
<sequence length="728" mass="83389">MLKSFFISCSPALVGVLGEELRSMAIPLGRVSKAGIYFDADLEQAYRVCLWSRVANRVFLELHQHEVKTEQDLYQQIQAINWTDHFAVDCSIAIHCNLVRSKINNSHYAALKAKDAIVDQFRANCGERPSVDTENPDIRIMLYLFKNQLTVSLDLSGESLHKRAYRTQAGLAPLKENLAAALLLNAKWPAIAKSGGACLDPMCGSATFIIEAAMIAADIAPALNRKVFGFSQWRQHQPEIFNKLIDEAQQRRTSGLKTLTNIIAYDANQKMIQVASENIKRAGLEDYIQVKHLGLHDFQLKDIKPGLMICNPPYGKRIGSVNRMPELYRNIGMLIKTHLVNWHVGILLADRNLDYELGMTTLESFAVKNGALDCFFQYYGVPFTTRMTENVSNSLVSNRSAVAQESQGMLALANRLRKTHKKMIKWANKNLVKCYRVYDADIPEYAFAIDLFYTDKLYCHVQEYQAPKHIDEDKVARHIKEALHVVKSVFELDDSQVFLKQRKRQRGKDQYNVFDKLKNFHTVEEFQLKFLVNFSDYLDTGLFLDHRPVRQMIFEQAQDCHFLNLFSYTSSVSVYAAKGGARSTLSVDMSKTYLNWAKENFSVNKLNFSNNLFEQADCLAWLDNAVTNKAYKAHFDLIFIDPPTFSNSKRMDDVFDIQRDHITILKKALVLLQRDGVIIFSTNYRGFKLDTDQLSNSIINDITKKSIPFDFQRNQRIHACWEIRKANK</sequence>
<evidence type="ECO:0000313" key="7">
    <source>
        <dbReference type="EMBL" id="VAX00807.1"/>
    </source>
</evidence>
<dbReference type="NCBIfam" id="NF008748">
    <property type="entry name" value="PRK11783.1"/>
    <property type="match status" value="1"/>
</dbReference>
<dbReference type="InterPro" id="IPR004114">
    <property type="entry name" value="THUMP_dom"/>
</dbReference>
<dbReference type="Pfam" id="PF10672">
    <property type="entry name" value="Methyltrans_SAM"/>
    <property type="match status" value="1"/>
</dbReference>
<dbReference type="EC" id="2.1.1.264" evidence="7"/>
<dbReference type="PROSITE" id="PS00092">
    <property type="entry name" value="N6_MTASE"/>
    <property type="match status" value="1"/>
</dbReference>
<keyword evidence="1" id="KW-0963">Cytoplasm</keyword>
<dbReference type="EMBL" id="UOFS01000046">
    <property type="protein sequence ID" value="VAX00807.1"/>
    <property type="molecule type" value="Genomic_DNA"/>
</dbReference>
<dbReference type="Gene3D" id="3.30.2130.30">
    <property type="match status" value="1"/>
</dbReference>
<dbReference type="GO" id="GO:0003723">
    <property type="term" value="F:RNA binding"/>
    <property type="evidence" value="ECO:0007669"/>
    <property type="project" value="InterPro"/>
</dbReference>
<dbReference type="HAMAP" id="MF_01858">
    <property type="entry name" value="23SrRNA_methyltr_KL"/>
    <property type="match status" value="1"/>
</dbReference>
<keyword evidence="4 7" id="KW-0808">Transferase</keyword>
<dbReference type="Pfam" id="PF02926">
    <property type="entry name" value="THUMP"/>
    <property type="match status" value="1"/>
</dbReference>
<feature type="domain" description="THUMP" evidence="6">
    <location>
        <begin position="44"/>
        <end position="155"/>
    </location>
</feature>
<evidence type="ECO:0000256" key="5">
    <source>
        <dbReference type="ARBA" id="ARBA00022691"/>
    </source>
</evidence>
<dbReference type="GO" id="GO:0005737">
    <property type="term" value="C:cytoplasm"/>
    <property type="evidence" value="ECO:0007669"/>
    <property type="project" value="InterPro"/>
</dbReference>
<evidence type="ECO:0000256" key="4">
    <source>
        <dbReference type="ARBA" id="ARBA00022679"/>
    </source>
</evidence>
<dbReference type="InterPro" id="IPR029063">
    <property type="entry name" value="SAM-dependent_MTases_sf"/>
</dbReference>
<accession>A0A3B1B6S8</accession>
<gene>
    <name evidence="7" type="ORF">MNBD_GAMMA22-914</name>
</gene>
<dbReference type="PROSITE" id="PS51165">
    <property type="entry name" value="THUMP"/>
    <property type="match status" value="1"/>
</dbReference>
<keyword evidence="5" id="KW-0949">S-adenosyl-L-methionine</keyword>
<evidence type="ECO:0000256" key="3">
    <source>
        <dbReference type="ARBA" id="ARBA00022603"/>
    </source>
</evidence>
<evidence type="ECO:0000256" key="2">
    <source>
        <dbReference type="ARBA" id="ARBA00022552"/>
    </source>
</evidence>
<dbReference type="InterPro" id="IPR002052">
    <property type="entry name" value="DNA_methylase_N6_adenine_CS"/>
</dbReference>
<dbReference type="Gene3D" id="3.30.750.80">
    <property type="entry name" value="RNA methyltransferase domain (HRMD) like"/>
    <property type="match status" value="1"/>
</dbReference>
<dbReference type="EC" id="2.1.1.173" evidence="7"/>
<keyword evidence="2" id="KW-0698">rRNA processing</keyword>
<dbReference type="Pfam" id="PF01170">
    <property type="entry name" value="UPF0020"/>
    <property type="match status" value="1"/>
</dbReference>
<dbReference type="GO" id="GO:0052915">
    <property type="term" value="F:23S rRNA (guanine(2445)-N(2))-methyltransferase activity"/>
    <property type="evidence" value="ECO:0007669"/>
    <property type="project" value="UniProtKB-EC"/>
</dbReference>
<dbReference type="CDD" id="cd11715">
    <property type="entry name" value="THUMP_AdoMetMT"/>
    <property type="match status" value="1"/>
</dbReference>
<protein>
    <submittedName>
        <fullName evidence="7">23S rRNA (Guanine(2445)-N(2))-methyltransferase / 23S rRNA (Guanine(2069)-N(7))-methyltransferase</fullName>
        <ecNumber evidence="7">2.1.1.173</ecNumber>
        <ecNumber evidence="7">2.1.1.264</ecNumber>
    </submittedName>
</protein>
<evidence type="ECO:0000259" key="6">
    <source>
        <dbReference type="PROSITE" id="PS51165"/>
    </source>
</evidence>
<dbReference type="InterPro" id="IPR000241">
    <property type="entry name" value="RlmKL-like_Mtase"/>
</dbReference>
<dbReference type="Gene3D" id="3.40.50.150">
    <property type="entry name" value="Vaccinia Virus protein VP39"/>
    <property type="match status" value="2"/>
</dbReference>
<name>A0A3B1B6S8_9ZZZZ</name>
<dbReference type="AlphaFoldDB" id="A0A3B1B6S8"/>
<dbReference type="PANTHER" id="PTHR47313:SF1">
    <property type="entry name" value="RIBOSOMAL RNA LARGE SUBUNIT METHYLTRANSFERASE K_L"/>
    <property type="match status" value="1"/>
</dbReference>
<organism evidence="7">
    <name type="scientific">hydrothermal vent metagenome</name>
    <dbReference type="NCBI Taxonomy" id="652676"/>
    <lineage>
        <taxon>unclassified sequences</taxon>
        <taxon>metagenomes</taxon>
        <taxon>ecological metagenomes</taxon>
    </lineage>
</organism>
<dbReference type="PANTHER" id="PTHR47313">
    <property type="entry name" value="RIBOSOMAL RNA LARGE SUBUNIT METHYLTRANSFERASE K/L"/>
    <property type="match status" value="1"/>
</dbReference>
<dbReference type="InterPro" id="IPR017244">
    <property type="entry name" value="23SrRNA_methyltr_KL"/>
</dbReference>
<dbReference type="GO" id="GO:0070043">
    <property type="term" value="F:rRNA (guanine-N7-)-methyltransferase activity"/>
    <property type="evidence" value="ECO:0007669"/>
    <property type="project" value="TreeGrafter"/>
</dbReference>
<dbReference type="SUPFAM" id="SSF53335">
    <property type="entry name" value="S-adenosyl-L-methionine-dependent methyltransferases"/>
    <property type="match status" value="2"/>
</dbReference>
<reference evidence="7" key="1">
    <citation type="submission" date="2018-06" db="EMBL/GenBank/DDBJ databases">
        <authorList>
            <person name="Zhirakovskaya E."/>
        </authorList>
    </citation>
    <scope>NUCLEOTIDE SEQUENCE</scope>
</reference>
<dbReference type="SMART" id="SM00981">
    <property type="entry name" value="THUMP"/>
    <property type="match status" value="1"/>
</dbReference>
<dbReference type="InterPro" id="IPR019614">
    <property type="entry name" value="SAM-dep_methyl-trfase"/>
</dbReference>
<keyword evidence="3 7" id="KW-0489">Methyltransferase</keyword>
<dbReference type="Pfam" id="PF22020">
    <property type="entry name" value="RlmL_1st"/>
    <property type="match status" value="1"/>
</dbReference>